<sequence length="848" mass="95608">MADRRTKIRIDNEESCCSYGIGRHGSYDIRETKRNRDTFRCNSEGKGNLLVLQLWKIKTAHTYREGCQKYIRGATRLEMIQAARGGKAGRKRLLEKLGQPGTQPPQAELRRDQANKEKTRIKKKEEATSSETSSTMAGGETSTQKVGNKKRPRKPLPGSPMEEELSPDMVAVILGEVKEREKRPRKQQLTATRPKETTADQPPVKARVPPPESARVSEELLRQRTEENRRREQRLEWQNWENAAKKYIKQREQLQERRETNEMEGQVEDKMEVGKEDKPTVENDQEANRQSQPLTPLIPRDESPIGDGSATEDLEAEEEEHGRGEEPQQQEASGSENWHKNTRLAEPRMPKKRELTGEEVQLKLDQLAYLTMWMQQSTERRQAWEREYPNQDKDTISLAKKMQQMDMQLGDGADTGDASVQEVIWKRTYPLKMEGNWHTETITDIVRLMDGEKRLTGRLMDRTASAEIGPQWELMSTGSTSSPISGAGNMGVKAAKALLGAQPKDASVGLGEVVASTWARDSHDLFDFEASQLQTPSCHRGEPMLRLVQREGCYWVDKVAAASNSSKKLWVVVRDLATSGHKLSESDVIKLGRFKFKVRQMVASESSPVQPELHLDDSSGSTCDIESDHETRLASTSCRICLLEGSSEDDPLIRPCHCRGTIEYVHLGCLRHWVKGRLNIADTPEGSYFYRPLPCELCKASYPATVTKGEDKMPLVEVPKTKPPFIVLENMMRDAQQHSSRGLHVVSLAENKVLKLGRGHESNVRIADVSISRCHAIIRYQKGSFVLEDHNSKFGTLVAMKKPRPLDHSSAISIQVGRTVLSLSLQSETPGPVNSPATTEEETPMRQL</sequence>
<evidence type="ECO:0000313" key="7">
    <source>
        <dbReference type="EMBL" id="CAE7511583.1"/>
    </source>
</evidence>
<dbReference type="GO" id="GO:0008270">
    <property type="term" value="F:zinc ion binding"/>
    <property type="evidence" value="ECO:0007669"/>
    <property type="project" value="UniProtKB-KW"/>
</dbReference>
<feature type="compositionally biased region" description="Basic and acidic residues" evidence="4">
    <location>
        <begin position="337"/>
        <end position="357"/>
    </location>
</feature>
<dbReference type="CDD" id="cd16495">
    <property type="entry name" value="RING_CH-C4HC3_MARCH"/>
    <property type="match status" value="1"/>
</dbReference>
<dbReference type="SMART" id="SM00240">
    <property type="entry name" value="FHA"/>
    <property type="match status" value="1"/>
</dbReference>
<feature type="compositionally biased region" description="Basic and acidic residues" evidence="4">
    <location>
        <begin position="249"/>
        <end position="281"/>
    </location>
</feature>
<feature type="compositionally biased region" description="Low complexity" evidence="4">
    <location>
        <begin position="129"/>
        <end position="143"/>
    </location>
</feature>
<evidence type="ECO:0000313" key="8">
    <source>
        <dbReference type="Proteomes" id="UP000649617"/>
    </source>
</evidence>
<keyword evidence="1" id="KW-0479">Metal-binding</keyword>
<dbReference type="AlphaFoldDB" id="A0A812T847"/>
<dbReference type="InterPro" id="IPR008984">
    <property type="entry name" value="SMAD_FHA_dom_sf"/>
</dbReference>
<keyword evidence="8" id="KW-1185">Reference proteome</keyword>
<evidence type="ECO:0000256" key="3">
    <source>
        <dbReference type="ARBA" id="ARBA00022833"/>
    </source>
</evidence>
<dbReference type="PROSITE" id="PS51292">
    <property type="entry name" value="ZF_RING_CH"/>
    <property type="match status" value="1"/>
</dbReference>
<dbReference type="InterPro" id="IPR011016">
    <property type="entry name" value="Znf_RING-CH"/>
</dbReference>
<dbReference type="Proteomes" id="UP000649617">
    <property type="component" value="Unassembled WGS sequence"/>
</dbReference>
<evidence type="ECO:0000259" key="5">
    <source>
        <dbReference type="PROSITE" id="PS50006"/>
    </source>
</evidence>
<dbReference type="InterPro" id="IPR000253">
    <property type="entry name" value="FHA_dom"/>
</dbReference>
<keyword evidence="2" id="KW-0863">Zinc-finger</keyword>
<feature type="region of interest" description="Disordered" evidence="4">
    <location>
        <begin position="825"/>
        <end position="848"/>
    </location>
</feature>
<feature type="domain" description="FHA" evidence="5">
    <location>
        <begin position="754"/>
        <end position="803"/>
    </location>
</feature>
<feature type="region of interest" description="Disordered" evidence="4">
    <location>
        <begin position="97"/>
        <end position="357"/>
    </location>
</feature>
<dbReference type="OrthoDB" id="264354at2759"/>
<feature type="compositionally biased region" description="Basic and acidic residues" evidence="4">
    <location>
        <begin position="108"/>
        <end position="127"/>
    </location>
</feature>
<dbReference type="PANTHER" id="PTHR46210">
    <property type="entry name" value="FHA DOMAIN-CONTAINING PROTEIN"/>
    <property type="match status" value="1"/>
</dbReference>
<dbReference type="Pfam" id="PF00498">
    <property type="entry name" value="FHA"/>
    <property type="match status" value="1"/>
</dbReference>
<feature type="domain" description="RING-CH-type" evidence="6">
    <location>
        <begin position="630"/>
        <end position="705"/>
    </location>
</feature>
<dbReference type="Pfam" id="PF12906">
    <property type="entry name" value="RINGv"/>
    <property type="match status" value="1"/>
</dbReference>
<evidence type="ECO:0000256" key="4">
    <source>
        <dbReference type="SAM" id="MobiDB-lite"/>
    </source>
</evidence>
<gene>
    <name evidence="7" type="primary">MARCHF7</name>
    <name evidence="7" type="ORF">SPIL2461_LOCUS13317</name>
</gene>
<dbReference type="SMART" id="SM00744">
    <property type="entry name" value="RINGv"/>
    <property type="match status" value="1"/>
</dbReference>
<dbReference type="PROSITE" id="PS50006">
    <property type="entry name" value="FHA_DOMAIN"/>
    <property type="match status" value="1"/>
</dbReference>
<dbReference type="SUPFAM" id="SSF49879">
    <property type="entry name" value="SMAD/FHA domain"/>
    <property type="match status" value="1"/>
</dbReference>
<dbReference type="EMBL" id="CAJNIZ010028890">
    <property type="protein sequence ID" value="CAE7511583.1"/>
    <property type="molecule type" value="Genomic_DNA"/>
</dbReference>
<accession>A0A812T847</accession>
<organism evidence="7 8">
    <name type="scientific">Symbiodinium pilosum</name>
    <name type="common">Dinoflagellate</name>
    <dbReference type="NCBI Taxonomy" id="2952"/>
    <lineage>
        <taxon>Eukaryota</taxon>
        <taxon>Sar</taxon>
        <taxon>Alveolata</taxon>
        <taxon>Dinophyceae</taxon>
        <taxon>Suessiales</taxon>
        <taxon>Symbiodiniaceae</taxon>
        <taxon>Symbiodinium</taxon>
    </lineage>
</organism>
<name>A0A812T847_SYMPI</name>
<dbReference type="Gene3D" id="3.30.40.10">
    <property type="entry name" value="Zinc/RING finger domain, C3HC4 (zinc finger)"/>
    <property type="match status" value="1"/>
</dbReference>
<dbReference type="PANTHER" id="PTHR46210:SF1">
    <property type="entry name" value="FHA DOMAIN-CONTAINING PROTEIN"/>
    <property type="match status" value="1"/>
</dbReference>
<feature type="compositionally biased region" description="Basic and acidic residues" evidence="4">
    <location>
        <begin position="215"/>
        <end position="235"/>
    </location>
</feature>
<evidence type="ECO:0000256" key="1">
    <source>
        <dbReference type="ARBA" id="ARBA00022723"/>
    </source>
</evidence>
<comment type="caution">
    <text evidence="7">The sequence shown here is derived from an EMBL/GenBank/DDBJ whole genome shotgun (WGS) entry which is preliminary data.</text>
</comment>
<protein>
    <submittedName>
        <fullName evidence="7">MARCHF7 protein</fullName>
    </submittedName>
</protein>
<feature type="compositionally biased region" description="Acidic residues" evidence="4">
    <location>
        <begin position="310"/>
        <end position="319"/>
    </location>
</feature>
<dbReference type="InterPro" id="IPR013083">
    <property type="entry name" value="Znf_RING/FYVE/PHD"/>
</dbReference>
<proteinExistence type="predicted"/>
<reference evidence="7" key="1">
    <citation type="submission" date="2021-02" db="EMBL/GenBank/DDBJ databases">
        <authorList>
            <person name="Dougan E. K."/>
            <person name="Rhodes N."/>
            <person name="Thang M."/>
            <person name="Chan C."/>
        </authorList>
    </citation>
    <scope>NUCLEOTIDE SEQUENCE</scope>
</reference>
<keyword evidence="3" id="KW-0862">Zinc</keyword>
<dbReference type="SUPFAM" id="SSF57850">
    <property type="entry name" value="RING/U-box"/>
    <property type="match status" value="1"/>
</dbReference>
<evidence type="ECO:0000259" key="6">
    <source>
        <dbReference type="PROSITE" id="PS51292"/>
    </source>
</evidence>
<evidence type="ECO:0000256" key="2">
    <source>
        <dbReference type="ARBA" id="ARBA00022771"/>
    </source>
</evidence>
<dbReference type="CDD" id="cd00060">
    <property type="entry name" value="FHA"/>
    <property type="match status" value="1"/>
</dbReference>
<dbReference type="Gene3D" id="2.60.200.20">
    <property type="match status" value="1"/>
</dbReference>